<proteinExistence type="predicted"/>
<protein>
    <submittedName>
        <fullName evidence="1">Uncharacterized protein</fullName>
    </submittedName>
</protein>
<dbReference type="AlphaFoldDB" id="A0A6N7YZA4"/>
<evidence type="ECO:0000313" key="2">
    <source>
        <dbReference type="Proteomes" id="UP000440096"/>
    </source>
</evidence>
<reference evidence="1 2" key="1">
    <citation type="submission" date="2019-11" db="EMBL/GenBank/DDBJ databases">
        <title>Draft genome of Amycolatopsis RM579.</title>
        <authorList>
            <person name="Duangmal K."/>
            <person name="Mingma R."/>
        </authorList>
    </citation>
    <scope>NUCLEOTIDE SEQUENCE [LARGE SCALE GENOMIC DNA]</scope>
    <source>
        <strain evidence="1 2">RM579</strain>
    </source>
</reference>
<comment type="caution">
    <text evidence="1">The sequence shown here is derived from an EMBL/GenBank/DDBJ whole genome shotgun (WGS) entry which is preliminary data.</text>
</comment>
<organism evidence="1 2">
    <name type="scientific">Amycolatopsis pithecellobii</name>
    <dbReference type="NCBI Taxonomy" id="664692"/>
    <lineage>
        <taxon>Bacteria</taxon>
        <taxon>Bacillati</taxon>
        <taxon>Actinomycetota</taxon>
        <taxon>Actinomycetes</taxon>
        <taxon>Pseudonocardiales</taxon>
        <taxon>Pseudonocardiaceae</taxon>
        <taxon>Amycolatopsis</taxon>
    </lineage>
</organism>
<sequence length="494" mass="54854">MRTPSVKPPVTGLADLRTESRIIATPWSRMVRGIGLGQHPVGYDAAAADRIRHTFAALSARGVEQNAYARFARLLAEFALEHAVSGAADPARMQEIVAQAQAHPNPYFRVMAWCIAMDAFGKLGLGDELISLPGTDIAGELPAAVDAIEPDRIRDENSGRHGHYERLSASSAMFLAMAQLGLGHRLTSGRRNYLLDALDLLDSVPSPFFRGRGGSVLMSAVALLGHEDLWRAGGRDRIAETLNYLDRSGPGVTVPVFPQPMSRAFVEIYPLLTMLNTIAMSGRATEYLHHGRDRLAQADELLRALRPVERTHMGLYYIMALHNLGRLEDQLPAYDDFVEELVGEWRNIDPGRNYFLNGISYAYLIQAAVFTGRSDLVTDDFLNRLVDCFPDLDRTDDDRVNRPYPFAYALNVLAEVGRDHLLFEPRPAYGGACAIDWVISRLSPGAHREPRLYMLHHALIGYALRLRSPAPEAPVFRNFRFAADKLATGRAIRD</sequence>
<keyword evidence="2" id="KW-1185">Reference proteome</keyword>
<dbReference type="OrthoDB" id="3967779at2"/>
<dbReference type="RefSeq" id="WP_154755029.1">
    <property type="nucleotide sequence ID" value="NZ_WMBA01000002.1"/>
</dbReference>
<dbReference type="Proteomes" id="UP000440096">
    <property type="component" value="Unassembled WGS sequence"/>
</dbReference>
<evidence type="ECO:0000313" key="1">
    <source>
        <dbReference type="EMBL" id="MTD52801.1"/>
    </source>
</evidence>
<name>A0A6N7YZA4_9PSEU</name>
<accession>A0A6N7YZA4</accession>
<gene>
    <name evidence="1" type="ORF">GKO32_02235</name>
</gene>
<dbReference type="EMBL" id="WMBA01000002">
    <property type="protein sequence ID" value="MTD52801.1"/>
    <property type="molecule type" value="Genomic_DNA"/>
</dbReference>